<evidence type="ECO:0000256" key="5">
    <source>
        <dbReference type="ARBA" id="ARBA00022989"/>
    </source>
</evidence>
<evidence type="ECO:0000256" key="2">
    <source>
        <dbReference type="ARBA" id="ARBA00022448"/>
    </source>
</evidence>
<dbReference type="PANTHER" id="PTHR30193">
    <property type="entry name" value="ABC TRANSPORTER PERMEASE PROTEIN"/>
    <property type="match status" value="1"/>
</dbReference>
<dbReference type="GeneID" id="57751923"/>
<dbReference type="GO" id="GO:0055085">
    <property type="term" value="P:transmembrane transport"/>
    <property type="evidence" value="ECO:0007669"/>
    <property type="project" value="InterPro"/>
</dbReference>
<evidence type="ECO:0000259" key="8">
    <source>
        <dbReference type="PROSITE" id="PS50928"/>
    </source>
</evidence>
<feature type="transmembrane region" description="Helical" evidence="7">
    <location>
        <begin position="252"/>
        <end position="270"/>
    </location>
</feature>
<dbReference type="CDD" id="cd06261">
    <property type="entry name" value="TM_PBP2"/>
    <property type="match status" value="1"/>
</dbReference>
<protein>
    <submittedName>
        <fullName evidence="9">Sugar ABC transporter permease</fullName>
    </submittedName>
</protein>
<feature type="transmembrane region" description="Helical" evidence="7">
    <location>
        <begin position="185"/>
        <end position="205"/>
    </location>
</feature>
<keyword evidence="5 7" id="KW-1133">Transmembrane helix</keyword>
<dbReference type="EMBL" id="CP042817">
    <property type="protein sequence ID" value="QEJ97042.1"/>
    <property type="molecule type" value="Genomic_DNA"/>
</dbReference>
<evidence type="ECO:0000313" key="10">
    <source>
        <dbReference type="Proteomes" id="UP000323594"/>
    </source>
</evidence>
<dbReference type="PROSITE" id="PS50928">
    <property type="entry name" value="ABC_TM1"/>
    <property type="match status" value="1"/>
</dbReference>
<evidence type="ECO:0000256" key="3">
    <source>
        <dbReference type="ARBA" id="ARBA00022475"/>
    </source>
</evidence>
<reference evidence="9 10" key="1">
    <citation type="submission" date="2019-08" db="EMBL/GenBank/DDBJ databases">
        <authorList>
            <person name="Kuhnert P."/>
        </authorList>
    </citation>
    <scope>NUCLEOTIDE SEQUENCE [LARGE SCALE GENOMIC DNA]</scope>
    <source>
        <strain evidence="9 10">B36.5</strain>
    </source>
</reference>
<feature type="transmembrane region" description="Helical" evidence="7">
    <location>
        <begin position="282"/>
        <end position="301"/>
    </location>
</feature>
<accession>A0AAE6IRK3</accession>
<evidence type="ECO:0000313" key="9">
    <source>
        <dbReference type="EMBL" id="QEJ97042.1"/>
    </source>
</evidence>
<dbReference type="SUPFAM" id="SSF161098">
    <property type="entry name" value="MetI-like"/>
    <property type="match status" value="1"/>
</dbReference>
<dbReference type="AlphaFoldDB" id="A0AAE6IRK3"/>
<feature type="transmembrane region" description="Helical" evidence="7">
    <location>
        <begin position="20"/>
        <end position="42"/>
    </location>
</feature>
<dbReference type="InterPro" id="IPR000515">
    <property type="entry name" value="MetI-like"/>
</dbReference>
<evidence type="ECO:0000256" key="6">
    <source>
        <dbReference type="ARBA" id="ARBA00023136"/>
    </source>
</evidence>
<keyword evidence="3" id="KW-1003">Cell membrane</keyword>
<dbReference type="GO" id="GO:0005886">
    <property type="term" value="C:plasma membrane"/>
    <property type="evidence" value="ECO:0007669"/>
    <property type="project" value="UniProtKB-SubCell"/>
</dbReference>
<comment type="similarity">
    <text evidence="7">Belongs to the binding-protein-dependent transport system permease family.</text>
</comment>
<organism evidence="9 10">
    <name type="scientific">Treponema phagedenis</name>
    <dbReference type="NCBI Taxonomy" id="162"/>
    <lineage>
        <taxon>Bacteria</taxon>
        <taxon>Pseudomonadati</taxon>
        <taxon>Spirochaetota</taxon>
        <taxon>Spirochaetia</taxon>
        <taxon>Spirochaetales</taxon>
        <taxon>Treponemataceae</taxon>
        <taxon>Treponema</taxon>
    </lineage>
</organism>
<feature type="domain" description="ABC transmembrane type-1" evidence="8">
    <location>
        <begin position="83"/>
        <end position="300"/>
    </location>
</feature>
<name>A0AAE6IRK3_TREPH</name>
<keyword evidence="6 7" id="KW-0472">Membrane</keyword>
<dbReference type="InterPro" id="IPR051393">
    <property type="entry name" value="ABC_transporter_permease"/>
</dbReference>
<evidence type="ECO:0000256" key="7">
    <source>
        <dbReference type="RuleBase" id="RU363032"/>
    </source>
</evidence>
<dbReference type="Pfam" id="PF00528">
    <property type="entry name" value="BPD_transp_1"/>
    <property type="match status" value="1"/>
</dbReference>
<proteinExistence type="inferred from homology"/>
<dbReference type="PANTHER" id="PTHR30193:SF37">
    <property type="entry name" value="INNER MEMBRANE ABC TRANSPORTER PERMEASE PROTEIN YCJO"/>
    <property type="match status" value="1"/>
</dbReference>
<keyword evidence="2 7" id="KW-0813">Transport</keyword>
<dbReference type="Proteomes" id="UP000323594">
    <property type="component" value="Chromosome"/>
</dbReference>
<feature type="transmembrane region" description="Helical" evidence="7">
    <location>
        <begin position="87"/>
        <end position="110"/>
    </location>
</feature>
<evidence type="ECO:0000256" key="4">
    <source>
        <dbReference type="ARBA" id="ARBA00022692"/>
    </source>
</evidence>
<sequence length="311" mass="35074">MKAVQKKAGIEKKTARWGMLFVLPSLLFFSLFSFYPIINAFIESFFDKRVLSNAPPQFVGLQNYTYIFDPGRYGNPMSFLNSLRATAVFSLGTFIPLVVCSLFFAVLISSLHGPRIKKFFQIAYYTPAILSSVVAAAIWLLIFDPRGLGNYWLNTLLGSPGVDHQWLLNGTMIQISTMIVYFWKYIGYFVILFITGLATIPPVVYEAALIDGANRMQVFWSITLPLLKPTVVLVSIMSMLQCLKTFSTQYLFTQNGASLGPINVITLNIYQTGIKLQRIGRASAMSIVLFMMMLLLTWLQFRGSKADETDY</sequence>
<dbReference type="Gene3D" id="1.10.3720.10">
    <property type="entry name" value="MetI-like"/>
    <property type="match status" value="1"/>
</dbReference>
<comment type="subcellular location">
    <subcellularLocation>
        <location evidence="1 7">Cell membrane</location>
        <topology evidence="1 7">Multi-pass membrane protein</topology>
    </subcellularLocation>
</comment>
<feature type="transmembrane region" description="Helical" evidence="7">
    <location>
        <begin position="122"/>
        <end position="142"/>
    </location>
</feature>
<dbReference type="RefSeq" id="WP_148878723.1">
    <property type="nucleotide sequence ID" value="NZ_CP042813.1"/>
</dbReference>
<dbReference type="InterPro" id="IPR035906">
    <property type="entry name" value="MetI-like_sf"/>
</dbReference>
<gene>
    <name evidence="9" type="ORF">FUT82_02940</name>
</gene>
<evidence type="ECO:0000256" key="1">
    <source>
        <dbReference type="ARBA" id="ARBA00004651"/>
    </source>
</evidence>
<feature type="transmembrane region" description="Helical" evidence="7">
    <location>
        <begin position="217"/>
        <end position="240"/>
    </location>
</feature>
<keyword evidence="4 7" id="KW-0812">Transmembrane</keyword>